<feature type="compositionally biased region" description="Polar residues" evidence="4">
    <location>
        <begin position="375"/>
        <end position="391"/>
    </location>
</feature>
<dbReference type="Pfam" id="PF00643">
    <property type="entry name" value="zf-B_box"/>
    <property type="match status" value="1"/>
</dbReference>
<evidence type="ECO:0000256" key="1">
    <source>
        <dbReference type="ARBA" id="ARBA00022771"/>
    </source>
</evidence>
<gene>
    <name evidence="6" type="ORF">ANANG_G00181650</name>
</gene>
<reference evidence="6" key="1">
    <citation type="submission" date="2021-01" db="EMBL/GenBank/DDBJ databases">
        <title>A chromosome-scale assembly of European eel, Anguilla anguilla.</title>
        <authorList>
            <person name="Henkel C."/>
            <person name="Jong-Raadsen S.A."/>
            <person name="Dufour S."/>
            <person name="Weltzien F.-A."/>
            <person name="Palstra A.P."/>
            <person name="Pelster B."/>
            <person name="Spaink H.P."/>
            <person name="Van Den Thillart G.E."/>
            <person name="Jansen H."/>
            <person name="Zahm M."/>
            <person name="Klopp C."/>
            <person name="Cedric C."/>
            <person name="Louis A."/>
            <person name="Berthelot C."/>
            <person name="Parey E."/>
            <person name="Roest Crollius H."/>
            <person name="Montfort J."/>
            <person name="Robinson-Rechavi M."/>
            <person name="Bucao C."/>
            <person name="Bouchez O."/>
            <person name="Gislard M."/>
            <person name="Lluch J."/>
            <person name="Milhes M."/>
            <person name="Lampietro C."/>
            <person name="Lopez Roques C."/>
            <person name="Donnadieu C."/>
            <person name="Braasch I."/>
            <person name="Desvignes T."/>
            <person name="Postlethwait J."/>
            <person name="Bobe J."/>
            <person name="Guiguen Y."/>
            <person name="Dirks R."/>
        </authorList>
    </citation>
    <scope>NUCLEOTIDE SEQUENCE</scope>
    <source>
        <strain evidence="6">Tag_6206</strain>
        <tissue evidence="6">Liver</tissue>
    </source>
</reference>
<feature type="region of interest" description="Disordered" evidence="4">
    <location>
        <begin position="583"/>
        <end position="648"/>
    </location>
</feature>
<feature type="domain" description="B box-type" evidence="5">
    <location>
        <begin position="139"/>
        <end position="180"/>
    </location>
</feature>
<dbReference type="AlphaFoldDB" id="A0A9D3RTW3"/>
<evidence type="ECO:0000313" key="7">
    <source>
        <dbReference type="Proteomes" id="UP001044222"/>
    </source>
</evidence>
<name>A0A9D3RTW3_ANGAN</name>
<dbReference type="SMART" id="SM00336">
    <property type="entry name" value="BBOX"/>
    <property type="match status" value="2"/>
</dbReference>
<feature type="region of interest" description="Disordered" evidence="4">
    <location>
        <begin position="712"/>
        <end position="755"/>
    </location>
</feature>
<comment type="caution">
    <text evidence="6">The sequence shown here is derived from an EMBL/GenBank/DDBJ whole genome shotgun (WGS) entry which is preliminary data.</text>
</comment>
<accession>A0A9D3RTW3</accession>
<dbReference type="GO" id="GO:0061630">
    <property type="term" value="F:ubiquitin protein ligase activity"/>
    <property type="evidence" value="ECO:0007669"/>
    <property type="project" value="TreeGrafter"/>
</dbReference>
<evidence type="ECO:0000259" key="5">
    <source>
        <dbReference type="PROSITE" id="PS50119"/>
    </source>
</evidence>
<dbReference type="Gene3D" id="3.30.160.60">
    <property type="entry name" value="Classic Zinc Finger"/>
    <property type="match status" value="1"/>
</dbReference>
<evidence type="ECO:0000256" key="3">
    <source>
        <dbReference type="PROSITE-ProRule" id="PRU00024"/>
    </source>
</evidence>
<dbReference type="InterPro" id="IPR000315">
    <property type="entry name" value="Znf_B-box"/>
</dbReference>
<protein>
    <recommendedName>
        <fullName evidence="5">B box-type domain-containing protein</fullName>
    </recommendedName>
</protein>
<dbReference type="InterPro" id="IPR047153">
    <property type="entry name" value="TRIM45/56/19-like"/>
</dbReference>
<feature type="compositionally biased region" description="Low complexity" evidence="4">
    <location>
        <begin position="1026"/>
        <end position="1035"/>
    </location>
</feature>
<feature type="region of interest" description="Disordered" evidence="4">
    <location>
        <begin position="1026"/>
        <end position="1051"/>
    </location>
</feature>
<feature type="domain" description="B box-type" evidence="5">
    <location>
        <begin position="102"/>
        <end position="132"/>
    </location>
</feature>
<evidence type="ECO:0000313" key="6">
    <source>
        <dbReference type="EMBL" id="KAG5842805.1"/>
    </source>
</evidence>
<keyword evidence="2" id="KW-0862">Zinc</keyword>
<dbReference type="GO" id="GO:0008270">
    <property type="term" value="F:zinc ion binding"/>
    <property type="evidence" value="ECO:0007669"/>
    <property type="project" value="UniProtKB-KW"/>
</dbReference>
<dbReference type="PROSITE" id="PS50119">
    <property type="entry name" value="ZF_BBOX"/>
    <property type="match status" value="2"/>
</dbReference>
<sequence length="1051" mass="114352">MMTVERSHRCDRFCVLDIVVLAEQNWDQTNVPNFYRVYTPCAVSVSHMLSAWTTGPAKDVWCVAWNTLPWVLLMISSTRIPRVAHPSQSVSVGAAGSGGGGWCVECGEALCPECVSAHKRVKVTREHAVLPQKPPTECAPAVHCSTHDGDAASLLCRSCDELICRTCGQTSHSGHSLVVLKKAVINERTSIKPLADHVRVQRKKVREGLSDLDRRLLDLNDSQTKLNGDLRAAVLRIRDALWTRAVALTGEMKEVCDSERKSVLERQEVLKKLEERQTYLLSFTERALDTEGYSALLSCRRKIRRQLQDVASRDISPNPPMVAATFCCDGMVYSKIQTFGEVVVKTVPFACTGKLPQPPHKIQNPKSQGVLPAQPLSTPSPKLSADSSSCRMPPTISQVPPIFSQILPTSSQILPAYSRIPPTFFHILPTSSHVLPTSSPVPPTSSHIPPAFFNIPPTSSQIPPTSCHIPPTFFHVPPMSSQTPPTSSQIPPTSSLIPLTFLHVPPTSSQIPPTSSQIPPTSSLIPLTFLHVPPTSSQTPSTFSQIPPTSSQTPPTFSQISPTFFHVPPTSSHIPPTLFHVPPTSSQIPPTSSQTPPTSSLIPPTLFHVPPTSSQIPPTSSQTSPTSSHIPPTFVHVPPTSSQTPPTLCSEAQICPPALCSNPHAQSTLSSTLSQPHSVSPLSPHIRSLILFVNESPRPPCRPKYIGPPHRNKPCLPSAPPLPAASTIPSSQSEPCSTHFHPNPPAANASAPVSSPGLGGLNPRALVRFFDSVGSKLQSAHPIGCKDESDLLGRPMEENDSQMTGDADVGSVQEPRKVDQRPLVPRVSLVRLPISFPPPGCPLPQFRLIPQANKQEVHLEQLPEEDQSAVGAAVLLSHPQAPRPGSFHADCHLTPVTDSDSWQCMVCEDLWEVKVHQSRVSEQDSALGLPDQSKCKRLFLTLISQKHSALLYRQPELLSPSSRYVDITLIRDRLLQKLSPAYLPSEFVSDVWLLLNSLQKSPEDIKPVAKLQRTFQKRLRKAFGSSLHPSLLESPPGKKVEGFLGRRSPGG</sequence>
<dbReference type="PANTHER" id="PTHR25462">
    <property type="entry name" value="BONUS, ISOFORM C-RELATED"/>
    <property type="match status" value="1"/>
</dbReference>
<feature type="region of interest" description="Disordered" evidence="4">
    <location>
        <begin position="356"/>
        <end position="391"/>
    </location>
</feature>
<feature type="region of interest" description="Disordered" evidence="4">
    <location>
        <begin position="536"/>
        <end position="556"/>
    </location>
</feature>
<feature type="compositionally biased region" description="Low complexity" evidence="4">
    <location>
        <begin position="583"/>
        <end position="633"/>
    </location>
</feature>
<keyword evidence="1 3" id="KW-0863">Zinc-finger</keyword>
<feature type="compositionally biased region" description="Low complexity" evidence="4">
    <location>
        <begin position="746"/>
        <end position="755"/>
    </location>
</feature>
<feature type="region of interest" description="Disordered" evidence="4">
    <location>
        <begin position="797"/>
        <end position="819"/>
    </location>
</feature>
<evidence type="ECO:0000256" key="2">
    <source>
        <dbReference type="ARBA" id="ARBA00022833"/>
    </source>
</evidence>
<organism evidence="6 7">
    <name type="scientific">Anguilla anguilla</name>
    <name type="common">European freshwater eel</name>
    <name type="synonym">Muraena anguilla</name>
    <dbReference type="NCBI Taxonomy" id="7936"/>
    <lineage>
        <taxon>Eukaryota</taxon>
        <taxon>Metazoa</taxon>
        <taxon>Chordata</taxon>
        <taxon>Craniata</taxon>
        <taxon>Vertebrata</taxon>
        <taxon>Euteleostomi</taxon>
        <taxon>Actinopterygii</taxon>
        <taxon>Neopterygii</taxon>
        <taxon>Teleostei</taxon>
        <taxon>Anguilliformes</taxon>
        <taxon>Anguillidae</taxon>
        <taxon>Anguilla</taxon>
    </lineage>
</organism>
<evidence type="ECO:0000256" key="4">
    <source>
        <dbReference type="SAM" id="MobiDB-lite"/>
    </source>
</evidence>
<dbReference type="Proteomes" id="UP001044222">
    <property type="component" value="Chromosome 9"/>
</dbReference>
<dbReference type="SUPFAM" id="SSF57845">
    <property type="entry name" value="B-box zinc-binding domain"/>
    <property type="match status" value="1"/>
</dbReference>
<dbReference type="EMBL" id="JAFIRN010000009">
    <property type="protein sequence ID" value="KAG5842805.1"/>
    <property type="molecule type" value="Genomic_DNA"/>
</dbReference>
<keyword evidence="1 3" id="KW-0479">Metal-binding</keyword>
<dbReference type="PANTHER" id="PTHR25462:SF296">
    <property type="entry name" value="MEIOTIC P26, ISOFORM F"/>
    <property type="match status" value="1"/>
</dbReference>
<keyword evidence="7" id="KW-1185">Reference proteome</keyword>
<proteinExistence type="predicted"/>